<dbReference type="InterPro" id="IPR043502">
    <property type="entry name" value="DNA/RNA_pol_sf"/>
</dbReference>
<dbReference type="SUPFAM" id="SSF57756">
    <property type="entry name" value="Retrovirus zinc finger-like domains"/>
    <property type="match status" value="1"/>
</dbReference>
<keyword evidence="1" id="KW-0863">Zinc-finger</keyword>
<protein>
    <recommendedName>
        <fullName evidence="3">CCHC-type domain-containing protein</fullName>
    </recommendedName>
</protein>
<dbReference type="Gene3D" id="4.10.60.10">
    <property type="entry name" value="Zinc finger, CCHC-type"/>
    <property type="match status" value="1"/>
</dbReference>
<dbReference type="GO" id="GO:0008270">
    <property type="term" value="F:zinc ion binding"/>
    <property type="evidence" value="ECO:0007669"/>
    <property type="project" value="UniProtKB-KW"/>
</dbReference>
<dbReference type="InterPro" id="IPR056010">
    <property type="entry name" value="DUF7588"/>
</dbReference>
<dbReference type="SUPFAM" id="SSF56672">
    <property type="entry name" value="DNA/RNA polymerases"/>
    <property type="match status" value="1"/>
</dbReference>
<dbReference type="PANTHER" id="PTHR33054:SF9">
    <property type="entry name" value="CCHC-TYPE DOMAIN-CONTAINING PROTEIN"/>
    <property type="match status" value="1"/>
</dbReference>
<dbReference type="Pfam" id="PF24925">
    <property type="entry name" value="DUF7746"/>
    <property type="match status" value="1"/>
</dbReference>
<dbReference type="SMART" id="SM00343">
    <property type="entry name" value="ZnF_C2HC"/>
    <property type="match status" value="1"/>
</dbReference>
<accession>A0A438I417</accession>
<comment type="caution">
    <text evidence="4">The sequence shown here is derived from an EMBL/GenBank/DDBJ whole genome shotgun (WGS) entry which is preliminary data.</text>
</comment>
<sequence>MQRNDWFFSTVPKVIRTIYQEEFYAYLRQEKKNIKFWIWFELFKQEEYPDYPCKHINNTSTKAKIWKTSDNIAIESIHPPEAKIEKNINGTIVTASPFKTKPEDKGTASASDIRRIMEQINYTNMFLITLGNQVNRVEEIIETQDHLKKPFISQKVKDNLVIPETPQTFTIHETPQPSHRRILLVKRNISPKAKNNGLIRLTREPSIQNPFKDHDDKQEKRIILNALTIKDLQEEIGQYKKDIENLRQPTSSEIPIPQDLSTGKQHEVELPYEPDFSEKNIPTKARPIQMNKDLLSYCEKEIQDLMDKKLIRKSKSPWSCSAFYVQKQAELERGTPRLVINYKPLNDVLRWIRILANPDCRKDRIGSSVRLGARALPVEPLLAVDRRLLGCKRVGVTSHKASVQAGLNDGPVYFQCYPNFTVRLRDADILDSVVLHIKTHGFKIKPGNSPVSIITRFAYKSMNTSVGSGALCTSPKGETTYFHSDMLDKSDFIIPKKILWKDVDFPENWHFANAVPAIAQRSENIPAALEFLFMNPLELQALPSQLEPLGKKKGSSSGNPKNVKLTGVRSYTNVARPFYSEENESTQESQQDESPVMSPTYSQMINTISLSDEDFEINKDLLRKDFYSEVNKQRNDWFFSTVPKVIRTIYQEEFYAYLRQEKKNIKFWIWFELFKQEEYPDYPFKRIKVTSSNNENKPYEFSKDFQENPQVNQAFVDRINQKIKDNLVTPLTDQPDKRINMVKGDISSEEEADELIKMFEEPHNQIINNLETFKTRNYYPRPTFPDMQFEERNQYTQASYTSGTIYEWNIDGMTEYNILTKLQEMTMVSTAYKLNNRLPDHAVAQTIVAGFTGQLKGWWDNYLTFDDKNSILKAYRINESNEVVKDEDGQDIEDAVATLIYSISKHFIGDPAKIKDKTADLLTNLKCPKLHDFRWYKEVFLTKVMLRSDCNQSFWKEKFISGLPKLFSERIRIKIREQYNGQIPYDKLTYGEIISIVTGEGIKLCNDFKLKQQMKNEQKIYKNEFGSFCSQFGFSQKETMPPSKQKPSRKPSKDKFYHSKRGTHDNYRMNDTKHSRHVQRRVNKDTQKKVETPLDVKPIICFKCGKVGHFKKDCRVKQKINNLSVSDDLKNMLCKVMLNSDSESRTDSDNEDDINQLDSSGDVSSQSSSDQDVDQQSPKDVSIKELHEEVKQHKKEIKELRQFISLGAAENCLQESLVPIPLCEETSESLFGANGQRLAIKVHEIMAPKKNTQASSSQKSQSSQANQSPSTHKMLWSQQVEEEEAQLLAKLHSSKPMHESSHMPNKMLTLYYDHSDHSKPIKATQYPATSGSQTFKQVTMANPSQKELATSSSFSSKQIVVAANPTPLSTKSRYWQNDLNQSLLVIEREFFSENPREIAAKAFQENFHYPSGDILKTREFYEAVLIETGSVKIKHNADKFSNMGLAFSTCHIYKILTVKQWGGNPNLSREFSEPSKPRFFNYWDYQRAWFNAFLIQNRDFHHSWMFYFPSKNQLSSFPFWFYSWWTYYGPTIKILPKPILDGFELFRSSFNIPRELSAFPPLLFFFSNFGLAWIVQWDYIIITDESAAFPSLGRTFKTKWWDALKNDASTDAVKQYFLKNPSQVSASDDMSQFLLKNSSYKPCSQQLRPLKSFRKSLMKEAQAFPKKILMQSLTIQQATFQTMVMTVKESFLP</sequence>
<feature type="region of interest" description="Disordered" evidence="2">
    <location>
        <begin position="1035"/>
        <end position="1089"/>
    </location>
</feature>
<evidence type="ECO:0000256" key="1">
    <source>
        <dbReference type="PROSITE-ProRule" id="PRU00047"/>
    </source>
</evidence>
<dbReference type="Pfam" id="PF24496">
    <property type="entry name" value="DUF7588"/>
    <property type="match status" value="1"/>
</dbReference>
<dbReference type="PROSITE" id="PS50158">
    <property type="entry name" value="ZF_CCHC"/>
    <property type="match status" value="1"/>
</dbReference>
<feature type="region of interest" description="Disordered" evidence="2">
    <location>
        <begin position="1249"/>
        <end position="1279"/>
    </location>
</feature>
<dbReference type="Pfam" id="PF22909">
    <property type="entry name" value="Caulimovir_coat_dom"/>
    <property type="match status" value="1"/>
</dbReference>
<name>A0A438I417_VITVI</name>
<feature type="region of interest" description="Disordered" evidence="2">
    <location>
        <begin position="579"/>
        <end position="598"/>
    </location>
</feature>
<dbReference type="InterPro" id="IPR001878">
    <property type="entry name" value="Znf_CCHC"/>
</dbReference>
<feature type="region of interest" description="Disordered" evidence="2">
    <location>
        <begin position="1140"/>
        <end position="1179"/>
    </location>
</feature>
<dbReference type="InterPro" id="IPR056648">
    <property type="entry name" value="DUF7746"/>
</dbReference>
<keyword evidence="1" id="KW-0862">Zinc</keyword>
<organism evidence="4 5">
    <name type="scientific">Vitis vinifera</name>
    <name type="common">Grape</name>
    <dbReference type="NCBI Taxonomy" id="29760"/>
    <lineage>
        <taxon>Eukaryota</taxon>
        <taxon>Viridiplantae</taxon>
        <taxon>Streptophyta</taxon>
        <taxon>Embryophyta</taxon>
        <taxon>Tracheophyta</taxon>
        <taxon>Spermatophyta</taxon>
        <taxon>Magnoliopsida</taxon>
        <taxon>eudicotyledons</taxon>
        <taxon>Gunneridae</taxon>
        <taxon>Pentapetalae</taxon>
        <taxon>rosids</taxon>
        <taxon>Vitales</taxon>
        <taxon>Vitaceae</taxon>
        <taxon>Viteae</taxon>
        <taxon>Vitis</taxon>
    </lineage>
</organism>
<feature type="compositionally biased region" description="Low complexity" evidence="2">
    <location>
        <begin position="1158"/>
        <end position="1179"/>
    </location>
</feature>
<dbReference type="Pfam" id="PF00098">
    <property type="entry name" value="zf-CCHC"/>
    <property type="match status" value="1"/>
</dbReference>
<feature type="compositionally biased region" description="Basic and acidic residues" evidence="2">
    <location>
        <begin position="1051"/>
        <end position="1073"/>
    </location>
</feature>
<evidence type="ECO:0000256" key="2">
    <source>
        <dbReference type="SAM" id="MobiDB-lite"/>
    </source>
</evidence>
<dbReference type="Proteomes" id="UP000288805">
    <property type="component" value="Unassembled WGS sequence"/>
</dbReference>
<gene>
    <name evidence="4" type="ORF">CK203_038605</name>
</gene>
<evidence type="ECO:0000259" key="3">
    <source>
        <dbReference type="PROSITE" id="PS50158"/>
    </source>
</evidence>
<dbReference type="EMBL" id="QGNW01000145">
    <property type="protein sequence ID" value="RVW91441.1"/>
    <property type="molecule type" value="Genomic_DNA"/>
</dbReference>
<dbReference type="PANTHER" id="PTHR33054">
    <property type="entry name" value="CCHC-TYPE DOMAIN-CONTAINING PROTEIN"/>
    <property type="match status" value="1"/>
</dbReference>
<keyword evidence="1" id="KW-0479">Metal-binding</keyword>
<reference evidence="4 5" key="1">
    <citation type="journal article" date="2018" name="PLoS Genet.">
        <title>Population sequencing reveals clonal diversity and ancestral inbreeding in the grapevine cultivar Chardonnay.</title>
        <authorList>
            <person name="Roach M.J."/>
            <person name="Johnson D.L."/>
            <person name="Bohlmann J."/>
            <person name="van Vuuren H.J."/>
            <person name="Jones S.J."/>
            <person name="Pretorius I.S."/>
            <person name="Schmidt S.A."/>
            <person name="Borneman A.R."/>
        </authorList>
    </citation>
    <scope>NUCLEOTIDE SEQUENCE [LARGE SCALE GENOMIC DNA]</scope>
    <source>
        <strain evidence="5">cv. Chardonnay</strain>
        <tissue evidence="4">Leaf</tissue>
    </source>
</reference>
<dbReference type="InterPro" id="IPR036875">
    <property type="entry name" value="Znf_CCHC_sf"/>
</dbReference>
<evidence type="ECO:0000313" key="4">
    <source>
        <dbReference type="EMBL" id="RVW91441.1"/>
    </source>
</evidence>
<dbReference type="GO" id="GO:0003676">
    <property type="term" value="F:nucleic acid binding"/>
    <property type="evidence" value="ECO:0007669"/>
    <property type="project" value="InterPro"/>
</dbReference>
<proteinExistence type="predicted"/>
<evidence type="ECO:0000313" key="5">
    <source>
        <dbReference type="Proteomes" id="UP000288805"/>
    </source>
</evidence>
<feature type="domain" description="CCHC-type" evidence="3">
    <location>
        <begin position="1101"/>
        <end position="1115"/>
    </location>
</feature>
<feature type="compositionally biased region" description="Low complexity" evidence="2">
    <location>
        <begin position="1035"/>
        <end position="1045"/>
    </location>
</feature>
<feature type="compositionally biased region" description="Low complexity" evidence="2">
    <location>
        <begin position="1250"/>
        <end position="1271"/>
    </location>
</feature>
<dbReference type="Gene3D" id="3.10.10.10">
    <property type="entry name" value="HIV Type 1 Reverse Transcriptase, subunit A, domain 1"/>
    <property type="match status" value="1"/>
</dbReference>